<keyword evidence="5" id="KW-0211">Defensin</keyword>
<dbReference type="Pfam" id="PF00711">
    <property type="entry name" value="Defensin_beta"/>
    <property type="match status" value="1"/>
</dbReference>
<dbReference type="EMBL" id="OX459967">
    <property type="protein sequence ID" value="CAI9171585.1"/>
    <property type="molecule type" value="Genomic_DNA"/>
</dbReference>
<evidence type="ECO:0000256" key="2">
    <source>
        <dbReference type="ARBA" id="ARBA00022525"/>
    </source>
</evidence>
<evidence type="ECO:0000256" key="5">
    <source>
        <dbReference type="ARBA" id="ARBA00022940"/>
    </source>
</evidence>
<keyword evidence="7" id="KW-0812">Transmembrane</keyword>
<keyword evidence="4" id="KW-0732">Signal</keyword>
<evidence type="ECO:0000256" key="4">
    <source>
        <dbReference type="ARBA" id="ARBA00022729"/>
    </source>
</evidence>
<dbReference type="PANTHER" id="PTHR20515:SF0">
    <property type="entry name" value="BETA-DEFENSIN 103"/>
    <property type="match status" value="1"/>
</dbReference>
<sequence>MGVVCFSQLGSQPAMRVNYLLIALLFLFLLPVPGNGGIVSWLQKYYCKIRSGQCTLIDCLPKEEQIGHCSLSGRKCCLKKK</sequence>
<keyword evidence="7" id="KW-0472">Membrane</keyword>
<feature type="transmembrane region" description="Helical" evidence="7">
    <location>
        <begin position="20"/>
        <end position="42"/>
    </location>
</feature>
<gene>
    <name evidence="9" type="ORF">MRATA1EN1_LOCUS20547</name>
</gene>
<evidence type="ECO:0000256" key="6">
    <source>
        <dbReference type="ARBA" id="ARBA00023022"/>
    </source>
</evidence>
<dbReference type="Proteomes" id="UP001176941">
    <property type="component" value="Chromosome 31"/>
</dbReference>
<feature type="domain" description="Beta-defensin-like" evidence="8">
    <location>
        <begin position="43"/>
        <end position="77"/>
    </location>
</feature>
<keyword evidence="2" id="KW-0964">Secreted</keyword>
<dbReference type="PANTHER" id="PTHR20515">
    <property type="entry name" value="BETA-DEFENSIN"/>
    <property type="match status" value="1"/>
</dbReference>
<keyword evidence="10" id="KW-1185">Reference proteome</keyword>
<protein>
    <recommendedName>
        <fullName evidence="8">Beta-defensin-like domain-containing protein</fullName>
    </recommendedName>
</protein>
<keyword evidence="7" id="KW-1133">Transmembrane helix</keyword>
<dbReference type="SUPFAM" id="SSF57392">
    <property type="entry name" value="Defensin-like"/>
    <property type="match status" value="1"/>
</dbReference>
<proteinExistence type="predicted"/>
<reference evidence="9" key="1">
    <citation type="submission" date="2023-04" db="EMBL/GenBank/DDBJ databases">
        <authorList>
            <consortium name="ELIXIR-Norway"/>
        </authorList>
    </citation>
    <scope>NUCLEOTIDE SEQUENCE [LARGE SCALE GENOMIC DNA]</scope>
</reference>
<keyword evidence="6" id="KW-0044">Antibiotic</keyword>
<dbReference type="Gene3D" id="3.10.360.10">
    <property type="entry name" value="Antimicrobial Peptide, Beta-defensin 2, Chain A"/>
    <property type="match status" value="1"/>
</dbReference>
<accession>A0ABN8ZCH2</accession>
<comment type="subcellular location">
    <subcellularLocation>
        <location evidence="1">Secreted</location>
    </subcellularLocation>
</comment>
<evidence type="ECO:0000256" key="3">
    <source>
        <dbReference type="ARBA" id="ARBA00022529"/>
    </source>
</evidence>
<evidence type="ECO:0000259" key="8">
    <source>
        <dbReference type="Pfam" id="PF00711"/>
    </source>
</evidence>
<name>A0ABN8ZCH2_RANTA</name>
<keyword evidence="3" id="KW-0929">Antimicrobial</keyword>
<evidence type="ECO:0000256" key="7">
    <source>
        <dbReference type="SAM" id="Phobius"/>
    </source>
</evidence>
<evidence type="ECO:0000313" key="10">
    <source>
        <dbReference type="Proteomes" id="UP001176941"/>
    </source>
</evidence>
<organism evidence="9 10">
    <name type="scientific">Rangifer tarandus platyrhynchus</name>
    <name type="common">Svalbard reindeer</name>
    <dbReference type="NCBI Taxonomy" id="3082113"/>
    <lineage>
        <taxon>Eukaryota</taxon>
        <taxon>Metazoa</taxon>
        <taxon>Chordata</taxon>
        <taxon>Craniata</taxon>
        <taxon>Vertebrata</taxon>
        <taxon>Euteleostomi</taxon>
        <taxon>Mammalia</taxon>
        <taxon>Eutheria</taxon>
        <taxon>Laurasiatheria</taxon>
        <taxon>Artiodactyla</taxon>
        <taxon>Ruminantia</taxon>
        <taxon>Pecora</taxon>
        <taxon>Cervidae</taxon>
        <taxon>Odocoileinae</taxon>
        <taxon>Rangifer</taxon>
    </lineage>
</organism>
<evidence type="ECO:0000313" key="9">
    <source>
        <dbReference type="EMBL" id="CAI9171585.1"/>
    </source>
</evidence>
<evidence type="ECO:0000256" key="1">
    <source>
        <dbReference type="ARBA" id="ARBA00004613"/>
    </source>
</evidence>
<dbReference type="InterPro" id="IPR001855">
    <property type="entry name" value="Defensin_beta-like"/>
</dbReference>